<accession>A0A1I2DZC4</accession>
<evidence type="ECO:0000313" key="2">
    <source>
        <dbReference type="Proteomes" id="UP000183410"/>
    </source>
</evidence>
<organism evidence="1 2">
    <name type="scientific">Paenibacillus algorifonticola</name>
    <dbReference type="NCBI Taxonomy" id="684063"/>
    <lineage>
        <taxon>Bacteria</taxon>
        <taxon>Bacillati</taxon>
        <taxon>Bacillota</taxon>
        <taxon>Bacilli</taxon>
        <taxon>Bacillales</taxon>
        <taxon>Paenibacillaceae</taxon>
        <taxon>Paenibacillus</taxon>
    </lineage>
</organism>
<dbReference type="Proteomes" id="UP000183410">
    <property type="component" value="Unassembled WGS sequence"/>
</dbReference>
<protein>
    <submittedName>
        <fullName evidence="1">Uncharacterized protein</fullName>
    </submittedName>
</protein>
<dbReference type="EMBL" id="FONN01000008">
    <property type="protein sequence ID" value="SFE85984.1"/>
    <property type="molecule type" value="Genomic_DNA"/>
</dbReference>
<name>A0A1I2DZC4_9BACL</name>
<reference evidence="2" key="1">
    <citation type="submission" date="2016-10" db="EMBL/GenBank/DDBJ databases">
        <authorList>
            <person name="Varghese N."/>
            <person name="Submissions S."/>
        </authorList>
    </citation>
    <scope>NUCLEOTIDE SEQUENCE [LARGE SCALE GENOMIC DNA]</scope>
    <source>
        <strain evidence="2">CGMCC 1.10223</strain>
    </source>
</reference>
<keyword evidence="2" id="KW-1185">Reference proteome</keyword>
<proteinExistence type="predicted"/>
<evidence type="ECO:0000313" key="1">
    <source>
        <dbReference type="EMBL" id="SFE85984.1"/>
    </source>
</evidence>
<gene>
    <name evidence="1" type="ORF">SAMN04487969_10884</name>
</gene>
<sequence length="138" mass="15782">MECRDGFFLATNSHGILKLNERLNIVNNYDVPSLDLHGMKLGPNQILYVVETAVNALGIYQTNPFKRIDEIKISPFSDDQNHINDIYISNDSIFVSMFSLTGAGEIEMGYLMALFQNMIYNQNNLLKYIMITYSFLIV</sequence>
<dbReference type="AlphaFoldDB" id="A0A1I2DZC4"/>